<dbReference type="Proteomes" id="UP000051086">
    <property type="component" value="Unassembled WGS sequence"/>
</dbReference>
<reference evidence="3 5" key="2">
    <citation type="submission" date="2015-09" db="EMBL/GenBank/DDBJ databases">
        <authorList>
            <consortium name="Swine Surveillance"/>
        </authorList>
    </citation>
    <scope>NUCLEOTIDE SEQUENCE [LARGE SCALE GENOMIC DNA]</scope>
    <source>
        <strain evidence="3 5">5120</strain>
    </source>
</reference>
<evidence type="ECO:0000256" key="1">
    <source>
        <dbReference type="SAM" id="Phobius"/>
    </source>
</evidence>
<feature type="transmembrane region" description="Helical" evidence="1">
    <location>
        <begin position="102"/>
        <end position="120"/>
    </location>
</feature>
<accession>A0A0P1GBG9</accession>
<evidence type="ECO:0000313" key="4">
    <source>
        <dbReference type="Proteomes" id="UP000051086"/>
    </source>
</evidence>
<keyword evidence="1" id="KW-0472">Membrane</keyword>
<protein>
    <submittedName>
        <fullName evidence="3">Uncharacterized protein</fullName>
    </submittedName>
</protein>
<evidence type="ECO:0000313" key="2">
    <source>
        <dbReference type="EMBL" id="CUH66839.1"/>
    </source>
</evidence>
<keyword evidence="1" id="KW-1133">Transmembrane helix</keyword>
<dbReference type="RefSeq" id="WP_242601762.1">
    <property type="nucleotide sequence ID" value="NZ_CYSB01000027.1"/>
</dbReference>
<dbReference type="AlphaFoldDB" id="A0A0P1GBG9"/>
<evidence type="ECO:0000313" key="5">
    <source>
        <dbReference type="Proteomes" id="UP000051887"/>
    </source>
</evidence>
<keyword evidence="4" id="KW-1185">Reference proteome</keyword>
<dbReference type="Proteomes" id="UP000051887">
    <property type="component" value="Unassembled WGS sequence"/>
</dbReference>
<organism evidence="3 5">
    <name type="scientific">Thalassovita autumnalis</name>
    <dbReference type="NCBI Taxonomy" id="2072972"/>
    <lineage>
        <taxon>Bacteria</taxon>
        <taxon>Pseudomonadati</taxon>
        <taxon>Pseudomonadota</taxon>
        <taxon>Alphaproteobacteria</taxon>
        <taxon>Rhodobacterales</taxon>
        <taxon>Roseobacteraceae</taxon>
        <taxon>Thalassovita</taxon>
    </lineage>
</organism>
<evidence type="ECO:0000313" key="3">
    <source>
        <dbReference type="EMBL" id="CUH71528.1"/>
    </source>
</evidence>
<keyword evidence="1" id="KW-0812">Transmembrane</keyword>
<feature type="transmembrane region" description="Helical" evidence="1">
    <location>
        <begin position="57"/>
        <end position="81"/>
    </location>
</feature>
<dbReference type="EMBL" id="CYSB01000027">
    <property type="protein sequence ID" value="CUH66839.1"/>
    <property type="molecule type" value="Genomic_DNA"/>
</dbReference>
<proteinExistence type="predicted"/>
<reference evidence="2 4" key="1">
    <citation type="submission" date="2015-09" db="EMBL/GenBank/DDBJ databases">
        <authorList>
            <person name="Rodrigo-Torres L."/>
            <person name="Arahal D.R."/>
        </authorList>
    </citation>
    <scope>NUCLEOTIDE SEQUENCE [LARGE SCALE GENOMIC DNA]</scope>
    <source>
        <strain evidence="2 4">CECT 5118</strain>
    </source>
</reference>
<dbReference type="EMBL" id="CYSC01000021">
    <property type="protein sequence ID" value="CUH71528.1"/>
    <property type="molecule type" value="Genomic_DNA"/>
</dbReference>
<feature type="transmembrane region" description="Helical" evidence="1">
    <location>
        <begin position="126"/>
        <end position="145"/>
    </location>
</feature>
<feature type="transmembrane region" description="Helical" evidence="1">
    <location>
        <begin position="27"/>
        <end position="45"/>
    </location>
</feature>
<name>A0A0P1GBG9_9RHOB</name>
<sequence length="146" mass="15431">MTNTDQQASPAAEATQKSGFFQRLDNAAFGIIYGAIMVLSILMAAGDTSERPLETAAVLFGSVLAITLAKAFAEVMSHALAVREAITRQKWRAAWRHSYPTLAVANLPSLFFVAAAFGWISVDLAVYLAQSLCVALLVLLGGALAG</sequence>
<gene>
    <name evidence="2" type="ORF">TL5118_01925</name>
    <name evidence="3" type="ORF">TL5120_01317</name>
</gene>